<dbReference type="GO" id="GO:0098797">
    <property type="term" value="C:plasma membrane protein complex"/>
    <property type="evidence" value="ECO:0007669"/>
    <property type="project" value="TreeGrafter"/>
</dbReference>
<dbReference type="InterPro" id="IPR003538">
    <property type="entry name" value="TonB"/>
</dbReference>
<dbReference type="GO" id="GO:0031992">
    <property type="term" value="F:energy transducer activity"/>
    <property type="evidence" value="ECO:0007669"/>
    <property type="project" value="InterPro"/>
</dbReference>
<dbReference type="SUPFAM" id="SSF74653">
    <property type="entry name" value="TolA/TonB C-terminal domain"/>
    <property type="match status" value="1"/>
</dbReference>
<keyword evidence="6 10" id="KW-0812">Transmembrane</keyword>
<keyword evidence="4" id="KW-1003">Cell membrane</keyword>
<dbReference type="PRINTS" id="PR01374">
    <property type="entry name" value="TONBPROTEIN"/>
</dbReference>
<protein>
    <submittedName>
        <fullName evidence="12">Energy transducer TonB</fullName>
    </submittedName>
</protein>
<dbReference type="GO" id="GO:0015891">
    <property type="term" value="P:siderophore transport"/>
    <property type="evidence" value="ECO:0007669"/>
    <property type="project" value="InterPro"/>
</dbReference>
<comment type="subcellular location">
    <subcellularLocation>
        <location evidence="1">Cell inner membrane</location>
        <topology evidence="1">Single-pass membrane protein</topology>
        <orientation evidence="1">Periplasmic side</orientation>
    </subcellularLocation>
</comment>
<dbReference type="GO" id="GO:0055085">
    <property type="term" value="P:transmembrane transport"/>
    <property type="evidence" value="ECO:0007669"/>
    <property type="project" value="InterPro"/>
</dbReference>
<evidence type="ECO:0000256" key="9">
    <source>
        <dbReference type="ARBA" id="ARBA00023136"/>
    </source>
</evidence>
<dbReference type="PANTHER" id="PTHR33446">
    <property type="entry name" value="PROTEIN TONB-RELATED"/>
    <property type="match status" value="1"/>
</dbReference>
<comment type="caution">
    <text evidence="12">The sequence shown here is derived from an EMBL/GenBank/DDBJ whole genome shotgun (WGS) entry which is preliminary data.</text>
</comment>
<keyword evidence="9 10" id="KW-0472">Membrane</keyword>
<feature type="domain" description="TonB C-terminal" evidence="11">
    <location>
        <begin position="113"/>
        <end position="205"/>
    </location>
</feature>
<keyword evidence="5" id="KW-0997">Cell inner membrane</keyword>
<dbReference type="InterPro" id="IPR006260">
    <property type="entry name" value="TonB/TolA_C"/>
</dbReference>
<evidence type="ECO:0000313" key="12">
    <source>
        <dbReference type="EMBL" id="HHS52290.1"/>
    </source>
</evidence>
<dbReference type="EMBL" id="DTLI01000138">
    <property type="protein sequence ID" value="HHS52290.1"/>
    <property type="molecule type" value="Genomic_DNA"/>
</dbReference>
<comment type="similarity">
    <text evidence="2">Belongs to the TonB family.</text>
</comment>
<dbReference type="GO" id="GO:0030288">
    <property type="term" value="C:outer membrane-bounded periplasmic space"/>
    <property type="evidence" value="ECO:0007669"/>
    <property type="project" value="InterPro"/>
</dbReference>
<accession>A0A7C6A926</accession>
<dbReference type="AlphaFoldDB" id="A0A7C6A926"/>
<dbReference type="PANTHER" id="PTHR33446:SF2">
    <property type="entry name" value="PROTEIN TONB"/>
    <property type="match status" value="1"/>
</dbReference>
<evidence type="ECO:0000259" key="11">
    <source>
        <dbReference type="PROSITE" id="PS52015"/>
    </source>
</evidence>
<evidence type="ECO:0000256" key="6">
    <source>
        <dbReference type="ARBA" id="ARBA00022692"/>
    </source>
</evidence>
<dbReference type="NCBIfam" id="TIGR01352">
    <property type="entry name" value="tonB_Cterm"/>
    <property type="match status" value="1"/>
</dbReference>
<gene>
    <name evidence="12" type="ORF">ENW73_05425</name>
</gene>
<evidence type="ECO:0000256" key="2">
    <source>
        <dbReference type="ARBA" id="ARBA00006555"/>
    </source>
</evidence>
<reference evidence="12" key="1">
    <citation type="journal article" date="2020" name="mSystems">
        <title>Genome- and Community-Level Interaction Insights into Carbon Utilization and Element Cycling Functions of Hydrothermarchaeota in Hydrothermal Sediment.</title>
        <authorList>
            <person name="Zhou Z."/>
            <person name="Liu Y."/>
            <person name="Xu W."/>
            <person name="Pan J."/>
            <person name="Luo Z.H."/>
            <person name="Li M."/>
        </authorList>
    </citation>
    <scope>NUCLEOTIDE SEQUENCE [LARGE SCALE GENOMIC DNA]</scope>
    <source>
        <strain evidence="12">SpSt-876</strain>
    </source>
</reference>
<dbReference type="Gene3D" id="3.30.1150.10">
    <property type="match status" value="1"/>
</dbReference>
<keyword evidence="7" id="KW-0653">Protein transport</keyword>
<evidence type="ECO:0000256" key="7">
    <source>
        <dbReference type="ARBA" id="ARBA00022927"/>
    </source>
</evidence>
<dbReference type="Pfam" id="PF03544">
    <property type="entry name" value="TonB_C"/>
    <property type="match status" value="1"/>
</dbReference>
<dbReference type="GO" id="GO:0015031">
    <property type="term" value="P:protein transport"/>
    <property type="evidence" value="ECO:0007669"/>
    <property type="project" value="UniProtKB-KW"/>
</dbReference>
<name>A0A7C6A926_UNCW3</name>
<evidence type="ECO:0000256" key="8">
    <source>
        <dbReference type="ARBA" id="ARBA00022989"/>
    </source>
</evidence>
<dbReference type="InterPro" id="IPR037682">
    <property type="entry name" value="TonB_C"/>
</dbReference>
<keyword evidence="3" id="KW-0813">Transport</keyword>
<dbReference type="InterPro" id="IPR051045">
    <property type="entry name" value="TonB-dependent_transducer"/>
</dbReference>
<feature type="transmembrane region" description="Helical" evidence="10">
    <location>
        <begin position="15"/>
        <end position="34"/>
    </location>
</feature>
<sequence>MFEAFWDEDRYYSQSFRLGMIAALIFILLAFLLLPKEFTVTPYSLKKEITTVMEELPPELEKLAEPPPVARPQLPVAAAVPEEAEATTIAPTEFTEITKKPDITEVPIVPFWKVEVKPKPEYIPQPPYPEVARLAGIEGQVVVEALVDVDGKIIDARVLKSSGNQALDEAAVRAARDARFTPAKQRDMFVRVWVSIPFRFTLTGK</sequence>
<evidence type="ECO:0000256" key="4">
    <source>
        <dbReference type="ARBA" id="ARBA00022475"/>
    </source>
</evidence>
<keyword evidence="8 10" id="KW-1133">Transmembrane helix</keyword>
<organism evidence="12">
    <name type="scientific">candidate division WOR-3 bacterium</name>
    <dbReference type="NCBI Taxonomy" id="2052148"/>
    <lineage>
        <taxon>Bacteria</taxon>
        <taxon>Bacteria division WOR-3</taxon>
    </lineage>
</organism>
<evidence type="ECO:0000256" key="10">
    <source>
        <dbReference type="SAM" id="Phobius"/>
    </source>
</evidence>
<evidence type="ECO:0000256" key="1">
    <source>
        <dbReference type="ARBA" id="ARBA00004383"/>
    </source>
</evidence>
<proteinExistence type="inferred from homology"/>
<evidence type="ECO:0000256" key="5">
    <source>
        <dbReference type="ARBA" id="ARBA00022519"/>
    </source>
</evidence>
<dbReference type="PROSITE" id="PS52015">
    <property type="entry name" value="TONB_CTD"/>
    <property type="match status" value="1"/>
</dbReference>
<evidence type="ECO:0000256" key="3">
    <source>
        <dbReference type="ARBA" id="ARBA00022448"/>
    </source>
</evidence>